<sequence>MAPVRASVRSIWKMSIFGRMVITFLLVIVPLYFLSIEIYRWAVQTQKQDISNTMLSQVDFYMENLEKEVQRIKLLLYYGTEDVNLHQLAFVPESLDDYGKAQTILQLQLQLKSIASSSSYITNASAYIPSLNRVVSSSTFESSIPKEEMIMLDINSHHAKDAQTIYWHNRLFLSISNLSNFPADSVSNKKPAYILSVELDLRALEGAIKQFNNYNDGGALLIDLRNHFVLNSTSNVQENAIVADYVKAAVATARSGSGSIEINGKSYWAIYTKSDYLGIALSKFVPENEVLKAFRKYSNWFWIFTATAVLLILIYSFSTYRLIYKPLSLLVKSFRKMEKGDLNISISHKSDNEFKYLYDAFNKMVDKFGTLIEQEYKQKIFAQNAQLKQLQTQIVPHFLYNSYFILHRMVIDEDHENAARFSQQLGQYLKFITRSGADEVALGSEIEHARIYAEILSMRHASRMHIEFEETPESYKNIRVPRLIIQPIIENALEHSLENMAGGGILSVSFREEDQALNVVVEDNGNALNDQELEELQKSVDGKDQIDVVETTGIKNIHRRLQYKFGNDSGLQFSRSVLGGLKVVIRFEVRLTNHELKERYDV</sequence>
<reference evidence="9" key="1">
    <citation type="journal article" date="2019" name="Int. J. Syst. Evol. Microbiol.">
        <title>The Global Catalogue of Microorganisms (GCM) 10K type strain sequencing project: providing services to taxonomists for standard genome sequencing and annotation.</title>
        <authorList>
            <consortium name="The Broad Institute Genomics Platform"/>
            <consortium name="The Broad Institute Genome Sequencing Center for Infectious Disease"/>
            <person name="Wu L."/>
            <person name="Ma J."/>
        </authorList>
    </citation>
    <scope>NUCLEOTIDE SEQUENCE [LARGE SCALE GENOMIC DNA]</scope>
    <source>
        <strain evidence="9">CGMCC 1.18575</strain>
    </source>
</reference>
<evidence type="ECO:0000256" key="3">
    <source>
        <dbReference type="ARBA" id="ARBA00022553"/>
    </source>
</evidence>
<dbReference type="GO" id="GO:0004673">
    <property type="term" value="F:protein histidine kinase activity"/>
    <property type="evidence" value="ECO:0007669"/>
    <property type="project" value="UniProtKB-EC"/>
</dbReference>
<accession>A0ABW0I040</accession>
<keyword evidence="4 8" id="KW-0808">Transferase</keyword>
<keyword evidence="9" id="KW-1185">Reference proteome</keyword>
<keyword evidence="5 6" id="KW-0472">Membrane</keyword>
<comment type="caution">
    <text evidence="8">The sequence shown here is derived from an EMBL/GenBank/DDBJ whole genome shotgun (WGS) entry which is preliminary data.</text>
</comment>
<dbReference type="EMBL" id="JBHSMI010000052">
    <property type="protein sequence ID" value="MFC5405930.1"/>
    <property type="molecule type" value="Genomic_DNA"/>
</dbReference>
<dbReference type="SUPFAM" id="SSF158472">
    <property type="entry name" value="HAMP domain-like"/>
    <property type="match status" value="1"/>
</dbReference>
<dbReference type="Gene3D" id="3.30.565.10">
    <property type="entry name" value="Histidine kinase-like ATPase, C-terminal domain"/>
    <property type="match status" value="1"/>
</dbReference>
<name>A0ABW0I040_9BACL</name>
<dbReference type="Pfam" id="PF06580">
    <property type="entry name" value="His_kinase"/>
    <property type="match status" value="1"/>
</dbReference>
<dbReference type="Gene3D" id="6.10.340.10">
    <property type="match status" value="1"/>
</dbReference>
<evidence type="ECO:0000256" key="2">
    <source>
        <dbReference type="ARBA" id="ARBA00022475"/>
    </source>
</evidence>
<evidence type="ECO:0000313" key="8">
    <source>
        <dbReference type="EMBL" id="MFC5405930.1"/>
    </source>
</evidence>
<dbReference type="CDD" id="cd06225">
    <property type="entry name" value="HAMP"/>
    <property type="match status" value="1"/>
</dbReference>
<organism evidence="8 9">
    <name type="scientific">Cohnella soli</name>
    <dbReference type="NCBI Taxonomy" id="425005"/>
    <lineage>
        <taxon>Bacteria</taxon>
        <taxon>Bacillati</taxon>
        <taxon>Bacillota</taxon>
        <taxon>Bacilli</taxon>
        <taxon>Bacillales</taxon>
        <taxon>Paenibacillaceae</taxon>
        <taxon>Cohnella</taxon>
    </lineage>
</organism>
<evidence type="ECO:0000256" key="1">
    <source>
        <dbReference type="ARBA" id="ARBA00004651"/>
    </source>
</evidence>
<dbReference type="RefSeq" id="WP_378137658.1">
    <property type="nucleotide sequence ID" value="NZ_JBHSMI010000052.1"/>
</dbReference>
<feature type="domain" description="HAMP" evidence="7">
    <location>
        <begin position="321"/>
        <end position="373"/>
    </location>
</feature>
<evidence type="ECO:0000259" key="7">
    <source>
        <dbReference type="PROSITE" id="PS50885"/>
    </source>
</evidence>
<evidence type="ECO:0000256" key="4">
    <source>
        <dbReference type="ARBA" id="ARBA00022679"/>
    </source>
</evidence>
<feature type="transmembrane region" description="Helical" evidence="6">
    <location>
        <begin position="300"/>
        <end position="323"/>
    </location>
</feature>
<dbReference type="PANTHER" id="PTHR34220:SF7">
    <property type="entry name" value="SENSOR HISTIDINE KINASE YPDA"/>
    <property type="match status" value="1"/>
</dbReference>
<dbReference type="SMART" id="SM00304">
    <property type="entry name" value="HAMP"/>
    <property type="match status" value="1"/>
</dbReference>
<dbReference type="InterPro" id="IPR010559">
    <property type="entry name" value="Sig_transdc_His_kin_internal"/>
</dbReference>
<dbReference type="InterPro" id="IPR036890">
    <property type="entry name" value="HATPase_C_sf"/>
</dbReference>
<protein>
    <submittedName>
        <fullName evidence="8">Sensor histidine kinase</fullName>
        <ecNumber evidence="8">2.7.13.3</ecNumber>
    </submittedName>
</protein>
<dbReference type="InterPro" id="IPR050640">
    <property type="entry name" value="Bact_2-comp_sensor_kinase"/>
</dbReference>
<evidence type="ECO:0000256" key="6">
    <source>
        <dbReference type="SAM" id="Phobius"/>
    </source>
</evidence>
<keyword evidence="2" id="KW-1003">Cell membrane</keyword>
<dbReference type="EC" id="2.7.13.3" evidence="8"/>
<dbReference type="PROSITE" id="PS50885">
    <property type="entry name" value="HAMP"/>
    <property type="match status" value="1"/>
</dbReference>
<dbReference type="Pfam" id="PF00672">
    <property type="entry name" value="HAMP"/>
    <property type="match status" value="1"/>
</dbReference>
<feature type="transmembrane region" description="Helical" evidence="6">
    <location>
        <begin position="21"/>
        <end position="42"/>
    </location>
</feature>
<dbReference type="SUPFAM" id="SSF55874">
    <property type="entry name" value="ATPase domain of HSP90 chaperone/DNA topoisomerase II/histidine kinase"/>
    <property type="match status" value="1"/>
</dbReference>
<keyword evidence="6" id="KW-1133">Transmembrane helix</keyword>
<evidence type="ECO:0000256" key="5">
    <source>
        <dbReference type="ARBA" id="ARBA00023136"/>
    </source>
</evidence>
<keyword evidence="6" id="KW-0812">Transmembrane</keyword>
<keyword evidence="3" id="KW-0597">Phosphoprotein</keyword>
<dbReference type="InterPro" id="IPR003660">
    <property type="entry name" value="HAMP_dom"/>
</dbReference>
<gene>
    <name evidence="8" type="ORF">ACFPOF_24580</name>
</gene>
<comment type="subcellular location">
    <subcellularLocation>
        <location evidence="1">Cell membrane</location>
        <topology evidence="1">Multi-pass membrane protein</topology>
    </subcellularLocation>
</comment>
<evidence type="ECO:0000313" key="9">
    <source>
        <dbReference type="Proteomes" id="UP001596113"/>
    </source>
</evidence>
<dbReference type="PANTHER" id="PTHR34220">
    <property type="entry name" value="SENSOR HISTIDINE KINASE YPDA"/>
    <property type="match status" value="1"/>
</dbReference>
<dbReference type="Proteomes" id="UP001596113">
    <property type="component" value="Unassembled WGS sequence"/>
</dbReference>
<keyword evidence="8" id="KW-0418">Kinase</keyword>
<proteinExistence type="predicted"/>